<dbReference type="AlphaFoldDB" id="A0A378I956"/>
<dbReference type="PANTHER" id="PTHR33121">
    <property type="entry name" value="CYCLIC DI-GMP PHOSPHODIESTERASE PDEF"/>
    <property type="match status" value="1"/>
</dbReference>
<dbReference type="GO" id="GO:0000160">
    <property type="term" value="P:phosphorelay signal transduction system"/>
    <property type="evidence" value="ECO:0007669"/>
    <property type="project" value="InterPro"/>
</dbReference>
<dbReference type="PROSITE" id="PS50883">
    <property type="entry name" value="EAL"/>
    <property type="match status" value="1"/>
</dbReference>
<feature type="domain" description="EAL" evidence="3">
    <location>
        <begin position="141"/>
        <end position="405"/>
    </location>
</feature>
<dbReference type="Gene3D" id="3.20.20.450">
    <property type="entry name" value="EAL domain"/>
    <property type="match status" value="1"/>
</dbReference>
<dbReference type="Proteomes" id="UP000054735">
    <property type="component" value="Unassembled WGS sequence"/>
</dbReference>
<reference evidence="4 6" key="1">
    <citation type="submission" date="2015-11" db="EMBL/GenBank/DDBJ databases">
        <title>Genomic analysis of 38 Legionella species identifies large and diverse effector repertoires.</title>
        <authorList>
            <person name="Burstein D."/>
            <person name="Amaro F."/>
            <person name="Zusman T."/>
            <person name="Lifshitz Z."/>
            <person name="Cohen O."/>
            <person name="Gilbert J.A."/>
            <person name="Pupko T."/>
            <person name="Shuman H.A."/>
            <person name="Segal G."/>
        </authorList>
    </citation>
    <scope>NUCLEOTIDE SEQUENCE [LARGE SCALE GENOMIC DNA]</scope>
    <source>
        <strain evidence="4 6">CDC#1407-AL-14</strain>
    </source>
</reference>
<dbReference type="EMBL" id="UGNW01000001">
    <property type="protein sequence ID" value="STX31270.1"/>
    <property type="molecule type" value="Genomic_DNA"/>
</dbReference>
<dbReference type="InterPro" id="IPR035919">
    <property type="entry name" value="EAL_sf"/>
</dbReference>
<dbReference type="CDD" id="cd01948">
    <property type="entry name" value="EAL"/>
    <property type="match status" value="1"/>
</dbReference>
<organism evidence="5 7">
    <name type="scientific">Legionella birminghamensis</name>
    <dbReference type="NCBI Taxonomy" id="28083"/>
    <lineage>
        <taxon>Bacteria</taxon>
        <taxon>Pseudomonadati</taxon>
        <taxon>Pseudomonadota</taxon>
        <taxon>Gammaproteobacteria</taxon>
        <taxon>Legionellales</taxon>
        <taxon>Legionellaceae</taxon>
        <taxon>Legionella</taxon>
    </lineage>
</organism>
<evidence type="ECO:0000259" key="3">
    <source>
        <dbReference type="PROSITE" id="PS50883"/>
    </source>
</evidence>
<evidence type="ECO:0000313" key="4">
    <source>
        <dbReference type="EMBL" id="KTC68021.1"/>
    </source>
</evidence>
<evidence type="ECO:0000259" key="2">
    <source>
        <dbReference type="PROSITE" id="PS50110"/>
    </source>
</evidence>
<accession>A0A378I956</accession>
<dbReference type="Proteomes" id="UP000255066">
    <property type="component" value="Unassembled WGS sequence"/>
</dbReference>
<dbReference type="RefSeq" id="WP_058524617.1">
    <property type="nucleotide sequence ID" value="NZ_CAAAHV010000013.1"/>
</dbReference>
<feature type="modified residue" description="4-aspartylphosphate" evidence="1">
    <location>
        <position position="53"/>
    </location>
</feature>
<evidence type="ECO:0000313" key="6">
    <source>
        <dbReference type="Proteomes" id="UP000054735"/>
    </source>
</evidence>
<sequence length="411" mass="46517">MSNRLLILDDDMMICKTIQNIARYTDIEAQYTTNPELFLNKVREWKPQLLAIDLIMPGMDGIQVMTELAKHRCKAKILITSGVGNRVLDAAQRTASEHGLNVVAVLPKPFSLTDLRKLLKQLSTSSQIQPASFNFVEKQPELLAKSDLSNALEQKEIYVVYQPKIDCQTYELKGFEVLSRWVNTRFGIVQPDQFIPFAESCQLIDRITFEVLDQALHWFREVTQGPVYKQLLHEQTIKNLKLSVNISPSSLKNTALFEQLGDTIHRLGLHPHCLILELTETAAMEDPIASLEILTRLRMQGFELSIDDFGTGFSSMLQLVRLPFSEIKIDKSFVINAKFSLESRVVIKSIVDLGKSLGLQTTAEGLEDKETLDYLCEIGCDLAQGYYIAHPLIAAEMLEWIRGRSKNISTN</sequence>
<evidence type="ECO:0000256" key="1">
    <source>
        <dbReference type="PROSITE-ProRule" id="PRU00169"/>
    </source>
</evidence>
<dbReference type="InterPro" id="IPR011006">
    <property type="entry name" value="CheY-like_superfamily"/>
</dbReference>
<dbReference type="Pfam" id="PF00072">
    <property type="entry name" value="Response_reg"/>
    <property type="match status" value="1"/>
</dbReference>
<keyword evidence="1" id="KW-0597">Phosphoprotein</keyword>
<dbReference type="InterPro" id="IPR001633">
    <property type="entry name" value="EAL_dom"/>
</dbReference>
<dbReference type="STRING" id="28083.Lbir_2623"/>
<dbReference type="SMART" id="SM00052">
    <property type="entry name" value="EAL"/>
    <property type="match status" value="1"/>
</dbReference>
<dbReference type="OrthoDB" id="8553030at2"/>
<keyword evidence="6" id="KW-1185">Reference proteome</keyword>
<dbReference type="Gene3D" id="3.40.50.2300">
    <property type="match status" value="1"/>
</dbReference>
<dbReference type="GO" id="GO:0071111">
    <property type="term" value="F:cyclic-guanylate-specific phosphodiesterase activity"/>
    <property type="evidence" value="ECO:0007669"/>
    <property type="project" value="InterPro"/>
</dbReference>
<dbReference type="Pfam" id="PF00563">
    <property type="entry name" value="EAL"/>
    <property type="match status" value="1"/>
</dbReference>
<dbReference type="SUPFAM" id="SSF52172">
    <property type="entry name" value="CheY-like"/>
    <property type="match status" value="1"/>
</dbReference>
<gene>
    <name evidence="5" type="primary">cph2_2</name>
    <name evidence="4" type="ORF">Lbir_2623</name>
    <name evidence="5" type="ORF">NCTC12437_01041</name>
</gene>
<proteinExistence type="predicted"/>
<dbReference type="EMBL" id="LNXT01000048">
    <property type="protein sequence ID" value="KTC68021.1"/>
    <property type="molecule type" value="Genomic_DNA"/>
</dbReference>
<protein>
    <submittedName>
        <fullName evidence="5">Regulatory protein (GGDEF, EAL and PAS domains)</fullName>
    </submittedName>
</protein>
<reference evidence="5 7" key="2">
    <citation type="submission" date="2018-06" db="EMBL/GenBank/DDBJ databases">
        <authorList>
            <consortium name="Pathogen Informatics"/>
            <person name="Doyle S."/>
        </authorList>
    </citation>
    <scope>NUCLEOTIDE SEQUENCE [LARGE SCALE GENOMIC DNA]</scope>
    <source>
        <strain evidence="5 7">NCTC12437</strain>
    </source>
</reference>
<dbReference type="SMART" id="SM00448">
    <property type="entry name" value="REC"/>
    <property type="match status" value="1"/>
</dbReference>
<name>A0A378I956_9GAMM</name>
<dbReference type="SUPFAM" id="SSF141868">
    <property type="entry name" value="EAL domain-like"/>
    <property type="match status" value="1"/>
</dbReference>
<evidence type="ECO:0000313" key="5">
    <source>
        <dbReference type="EMBL" id="STX31270.1"/>
    </source>
</evidence>
<dbReference type="InterPro" id="IPR001789">
    <property type="entry name" value="Sig_transdc_resp-reg_receiver"/>
</dbReference>
<dbReference type="InterPro" id="IPR050706">
    <property type="entry name" value="Cyclic-di-GMP_PDE-like"/>
</dbReference>
<dbReference type="PANTHER" id="PTHR33121:SF71">
    <property type="entry name" value="OXYGEN SENSOR PROTEIN DOSP"/>
    <property type="match status" value="1"/>
</dbReference>
<dbReference type="PROSITE" id="PS50110">
    <property type="entry name" value="RESPONSE_REGULATORY"/>
    <property type="match status" value="1"/>
</dbReference>
<evidence type="ECO:0000313" key="7">
    <source>
        <dbReference type="Proteomes" id="UP000255066"/>
    </source>
</evidence>
<feature type="domain" description="Response regulatory" evidence="2">
    <location>
        <begin position="4"/>
        <end position="123"/>
    </location>
</feature>